<feature type="domain" description="LNR" evidence="7">
    <location>
        <begin position="23"/>
        <end position="57"/>
    </location>
</feature>
<gene>
    <name evidence="8" type="ORF">Esi_0237_0030</name>
</gene>
<feature type="compositionally biased region" description="Acidic residues" evidence="4">
    <location>
        <begin position="106"/>
        <end position="129"/>
    </location>
</feature>
<dbReference type="InterPro" id="IPR000800">
    <property type="entry name" value="Notch_dom"/>
</dbReference>
<evidence type="ECO:0000256" key="5">
    <source>
        <dbReference type="SAM" id="Phobius"/>
    </source>
</evidence>
<dbReference type="EMBL" id="FN648417">
    <property type="protein sequence ID" value="CBJ31184.1"/>
    <property type="molecule type" value="Genomic_DNA"/>
</dbReference>
<dbReference type="Proteomes" id="UP000002630">
    <property type="component" value="Linkage Group LG18"/>
</dbReference>
<keyword evidence="1" id="KW-0677">Repeat</keyword>
<feature type="transmembrane region" description="Helical" evidence="5">
    <location>
        <begin position="155"/>
        <end position="180"/>
    </location>
</feature>
<evidence type="ECO:0000256" key="2">
    <source>
        <dbReference type="ARBA" id="ARBA00023157"/>
    </source>
</evidence>
<keyword evidence="5" id="KW-1133">Transmembrane helix</keyword>
<keyword evidence="6" id="KW-0732">Signal</keyword>
<evidence type="ECO:0000313" key="9">
    <source>
        <dbReference type="Proteomes" id="UP000002630"/>
    </source>
</evidence>
<feature type="chain" id="PRO_5003095899" description="LNR domain-containing protein" evidence="6">
    <location>
        <begin position="22"/>
        <end position="264"/>
    </location>
</feature>
<feature type="compositionally biased region" description="Pro residues" evidence="4">
    <location>
        <begin position="193"/>
        <end position="202"/>
    </location>
</feature>
<feature type="region of interest" description="Disordered" evidence="4">
    <location>
        <begin position="106"/>
        <end position="150"/>
    </location>
</feature>
<keyword evidence="2" id="KW-1015">Disulfide bond</keyword>
<protein>
    <recommendedName>
        <fullName evidence="7">LNR domain-containing protein</fullName>
    </recommendedName>
</protein>
<evidence type="ECO:0000313" key="8">
    <source>
        <dbReference type="EMBL" id="CBJ31184.1"/>
    </source>
</evidence>
<feature type="signal peptide" evidence="6">
    <location>
        <begin position="1"/>
        <end position="21"/>
    </location>
</feature>
<evidence type="ECO:0000256" key="4">
    <source>
        <dbReference type="SAM" id="MobiDB-lite"/>
    </source>
</evidence>
<sequence length="264" mass="27121">MKTQWELGALVTAACFSTASGYTTTTFSDCYQEWISDGMCDSSNNNSGCEYDGGDCCSCDCFDDTYECGTDGFTCLDPSSSCTYHHYYDDDGDLYDSPTYDYDVDDFGDDSFDDTTDDNSVDNSEDDSYDSSTSGALDLEGGGIPSDDGDDGAPVGAIVGGVVGGTAFLAAAAVLVCLFVTCRLKCSKCCSSPGPPAAPAPPAGHGSVQATTKTFPGPAAPAAAAPASDLPPPPAYGSSDHGATSTATSAPPDTHPVHQFPQMK</sequence>
<feature type="compositionally biased region" description="Low complexity" evidence="4">
    <location>
        <begin position="243"/>
        <end position="252"/>
    </location>
</feature>
<proteinExistence type="predicted"/>
<dbReference type="AlphaFoldDB" id="D7FSP3"/>
<feature type="region of interest" description="Disordered" evidence="4">
    <location>
        <begin position="193"/>
        <end position="264"/>
    </location>
</feature>
<dbReference type="InParanoid" id="D7FSP3"/>
<evidence type="ECO:0000256" key="3">
    <source>
        <dbReference type="ARBA" id="ARBA00023180"/>
    </source>
</evidence>
<evidence type="ECO:0000259" key="7">
    <source>
        <dbReference type="SMART" id="SM00004"/>
    </source>
</evidence>
<keyword evidence="3" id="KW-0325">Glycoprotein</keyword>
<keyword evidence="9" id="KW-1185">Reference proteome</keyword>
<dbReference type="OrthoDB" id="10599887at2759"/>
<keyword evidence="5" id="KW-0472">Membrane</keyword>
<evidence type="ECO:0000256" key="6">
    <source>
        <dbReference type="SAM" id="SignalP"/>
    </source>
</evidence>
<dbReference type="SMART" id="SM00004">
    <property type="entry name" value="NL"/>
    <property type="match status" value="1"/>
</dbReference>
<feature type="compositionally biased region" description="Low complexity" evidence="4">
    <location>
        <begin position="216"/>
        <end position="228"/>
    </location>
</feature>
<dbReference type="EMBL" id="FN649743">
    <property type="protein sequence ID" value="CBJ31184.1"/>
    <property type="molecule type" value="Genomic_DNA"/>
</dbReference>
<reference evidence="8 9" key="1">
    <citation type="journal article" date="2010" name="Nature">
        <title>The Ectocarpus genome and the independent evolution of multicellularity in brown algae.</title>
        <authorList>
            <person name="Cock J.M."/>
            <person name="Sterck L."/>
            <person name="Rouze P."/>
            <person name="Scornet D."/>
            <person name="Allen A.E."/>
            <person name="Amoutzias G."/>
            <person name="Anthouard V."/>
            <person name="Artiguenave F."/>
            <person name="Aury J.M."/>
            <person name="Badger J.H."/>
            <person name="Beszteri B."/>
            <person name="Billiau K."/>
            <person name="Bonnet E."/>
            <person name="Bothwell J.H."/>
            <person name="Bowler C."/>
            <person name="Boyen C."/>
            <person name="Brownlee C."/>
            <person name="Carrano C.J."/>
            <person name="Charrier B."/>
            <person name="Cho G.Y."/>
            <person name="Coelho S.M."/>
            <person name="Collen J."/>
            <person name="Corre E."/>
            <person name="Da Silva C."/>
            <person name="Delage L."/>
            <person name="Delaroque N."/>
            <person name="Dittami S.M."/>
            <person name="Doulbeau S."/>
            <person name="Elias M."/>
            <person name="Farnham G."/>
            <person name="Gachon C.M."/>
            <person name="Gschloessl B."/>
            <person name="Heesch S."/>
            <person name="Jabbari K."/>
            <person name="Jubin C."/>
            <person name="Kawai H."/>
            <person name="Kimura K."/>
            <person name="Kloareg B."/>
            <person name="Kupper F.C."/>
            <person name="Lang D."/>
            <person name="Le Bail A."/>
            <person name="Leblanc C."/>
            <person name="Lerouge P."/>
            <person name="Lohr M."/>
            <person name="Lopez P.J."/>
            <person name="Martens C."/>
            <person name="Maumus F."/>
            <person name="Michel G."/>
            <person name="Miranda-Saavedra D."/>
            <person name="Morales J."/>
            <person name="Moreau H."/>
            <person name="Motomura T."/>
            <person name="Nagasato C."/>
            <person name="Napoli C.A."/>
            <person name="Nelson D.R."/>
            <person name="Nyvall-Collen P."/>
            <person name="Peters A.F."/>
            <person name="Pommier C."/>
            <person name="Potin P."/>
            <person name="Poulain J."/>
            <person name="Quesneville H."/>
            <person name="Read B."/>
            <person name="Rensing S.A."/>
            <person name="Ritter A."/>
            <person name="Rousvoal S."/>
            <person name="Samanta M."/>
            <person name="Samson G."/>
            <person name="Schroeder D.C."/>
            <person name="Segurens B."/>
            <person name="Strittmatter M."/>
            <person name="Tonon T."/>
            <person name="Tregear J.W."/>
            <person name="Valentin K."/>
            <person name="von Dassow P."/>
            <person name="Yamagishi T."/>
            <person name="Van de Peer Y."/>
            <person name="Wincker P."/>
        </authorList>
    </citation>
    <scope>NUCLEOTIDE SEQUENCE [LARGE SCALE GENOMIC DNA]</scope>
    <source>
        <strain evidence="9">Ec32 / CCAP1310/4</strain>
    </source>
</reference>
<evidence type="ECO:0000256" key="1">
    <source>
        <dbReference type="ARBA" id="ARBA00022737"/>
    </source>
</evidence>
<keyword evidence="5" id="KW-0812">Transmembrane</keyword>
<name>D7FSP3_ECTSI</name>
<accession>D7FSP3</accession>
<organism evidence="8 9">
    <name type="scientific">Ectocarpus siliculosus</name>
    <name type="common">Brown alga</name>
    <name type="synonym">Conferva siliculosa</name>
    <dbReference type="NCBI Taxonomy" id="2880"/>
    <lineage>
        <taxon>Eukaryota</taxon>
        <taxon>Sar</taxon>
        <taxon>Stramenopiles</taxon>
        <taxon>Ochrophyta</taxon>
        <taxon>PX clade</taxon>
        <taxon>Phaeophyceae</taxon>
        <taxon>Ectocarpales</taxon>
        <taxon>Ectocarpaceae</taxon>
        <taxon>Ectocarpus</taxon>
    </lineage>
</organism>